<evidence type="ECO:0000256" key="1">
    <source>
        <dbReference type="PROSITE-ProRule" id="PRU00087"/>
    </source>
</evidence>
<name>A0A1Y1JM24_PLAGO</name>
<keyword evidence="2" id="KW-0175">Coiled coil</keyword>
<dbReference type="InterPro" id="IPR017868">
    <property type="entry name" value="Filamin/ABP280_repeat-like"/>
</dbReference>
<dbReference type="SUPFAM" id="SSF81296">
    <property type="entry name" value="E set domains"/>
    <property type="match status" value="2"/>
</dbReference>
<evidence type="ECO:0000256" key="2">
    <source>
        <dbReference type="SAM" id="Coils"/>
    </source>
</evidence>
<dbReference type="EMBL" id="BDQF01000012">
    <property type="protein sequence ID" value="GAW81882.1"/>
    <property type="molecule type" value="Genomic_DNA"/>
</dbReference>
<evidence type="ECO:0000313" key="3">
    <source>
        <dbReference type="EMBL" id="GAW81882.1"/>
    </source>
</evidence>
<reference evidence="4" key="1">
    <citation type="submission" date="2017-04" db="EMBL/GenBank/DDBJ databases">
        <title>Plasmodium gonderi genome.</title>
        <authorList>
            <person name="Arisue N."/>
            <person name="Honma H."/>
            <person name="Kawai S."/>
            <person name="Tougan T."/>
            <person name="Tanabe K."/>
            <person name="Horii T."/>
        </authorList>
    </citation>
    <scope>NUCLEOTIDE SEQUENCE [LARGE SCALE GENOMIC DNA]</scope>
    <source>
        <strain evidence="4">ATCC 30045</strain>
    </source>
</reference>
<dbReference type="OrthoDB" id="5334309at2759"/>
<proteinExistence type="predicted"/>
<dbReference type="Proteomes" id="UP000195521">
    <property type="component" value="Unassembled WGS sequence"/>
</dbReference>
<dbReference type="GeneID" id="39748614"/>
<keyword evidence="4" id="KW-1185">Reference proteome</keyword>
<feature type="repeat" description="Filamin" evidence="1">
    <location>
        <begin position="321"/>
        <end position="362"/>
    </location>
</feature>
<dbReference type="Pfam" id="PF00630">
    <property type="entry name" value="Filamin"/>
    <property type="match status" value="1"/>
</dbReference>
<dbReference type="InterPro" id="IPR013783">
    <property type="entry name" value="Ig-like_fold"/>
</dbReference>
<gene>
    <name evidence="3" type="ORF">PGO_113360</name>
</gene>
<dbReference type="OMA" id="KYIEQVM"/>
<sequence length="839" mass="98350">MSATSPLQKLNDMLKCNPSKKHKKKKKVQERQVEINRKYLKRTNYIGKKYIEQVMNEYGSSDDNANERKYLRKYLYDGGNTNEIGENYDNIMKKRKNDIEFTHLPNVEIDQMLCKVKGENLYEGTAGILNKVIIETISKTGECVYVENSTFEAYVKTKEELDKLNYVKDYTDKNNGYDMYIQNNLYNNFLYEKHHSLINLDHNRYNINSIFSNYKNVVNEKRESDISCPAYWDNVKGVKRNDSQPVCVTENKQVKNSSSSYTSSFVRRNINAKTNHENQDGTTTHINNSTNNETMREGYLFESETYDNENAKLTENSFRCNITDLKNGTYLVTYSLRKSGFYYLSIFNKKKKVGNSPYLIYIKPNVAYAPNCVVYKQINNKMVIPKTKNRKSKNDLKINHFYNDSLQAHSFSLVDSDFLNLEEGTDMLEGTSCSSSECSLSDEETQFPPSEENALHVLKYDSDDGWNEEEQHKKFNNFFIQSYDAYKNKIIEGKDPFEVHALGKIKIVKINNMNNGTYEVIYTYASGSRENNDDAWQVPYRQVNVTLNGVHVNGSPFRIILKNDKQMVYLSRIKNLLPIDEEVNPFDPVHNLHSIMNSYKYIKENYLDDKKKRYFMCLSPYYENTELNNILRKVDPYMVSLMSIPVKQQLFNYIRYMNTDGNIVKLKKVLFKELLVTLGKMINSANIYYDDLTQDKLSLMNERKIQNCSIREADLMYESLKEKNIHTLPFDFSIKDMKLYEQKLLNKKKELLEKQNKLIEKYNTIKSKEKKFSQERENITNLLTDKYELHQAIYEHSKKALIHTNSNLKKITITNIKRNCSTEKGVFKGKSNPYILPRD</sequence>
<feature type="coiled-coil region" evidence="2">
    <location>
        <begin position="737"/>
        <end position="768"/>
    </location>
</feature>
<dbReference type="RefSeq" id="XP_028544471.1">
    <property type="nucleotide sequence ID" value="XM_028688670.1"/>
</dbReference>
<comment type="caution">
    <text evidence="3">The sequence shown here is derived from an EMBL/GenBank/DDBJ whole genome shotgun (WGS) entry which is preliminary data.</text>
</comment>
<organism evidence="3 4">
    <name type="scientific">Plasmodium gonderi</name>
    <dbReference type="NCBI Taxonomy" id="77519"/>
    <lineage>
        <taxon>Eukaryota</taxon>
        <taxon>Sar</taxon>
        <taxon>Alveolata</taxon>
        <taxon>Apicomplexa</taxon>
        <taxon>Aconoidasida</taxon>
        <taxon>Haemosporida</taxon>
        <taxon>Plasmodiidae</taxon>
        <taxon>Plasmodium</taxon>
        <taxon>Plasmodium (Plasmodium)</taxon>
    </lineage>
</organism>
<evidence type="ECO:0000313" key="4">
    <source>
        <dbReference type="Proteomes" id="UP000195521"/>
    </source>
</evidence>
<dbReference type="Gene3D" id="2.60.40.10">
    <property type="entry name" value="Immunoglobulins"/>
    <property type="match status" value="2"/>
</dbReference>
<dbReference type="AlphaFoldDB" id="A0A1Y1JM24"/>
<accession>A0A1Y1JM24</accession>
<dbReference type="PROSITE" id="PS50194">
    <property type="entry name" value="FILAMIN_REPEAT"/>
    <property type="match status" value="1"/>
</dbReference>
<dbReference type="InterPro" id="IPR014756">
    <property type="entry name" value="Ig_E-set"/>
</dbReference>
<protein>
    <submittedName>
        <fullName evidence="3">Uncharacterized protein</fullName>
    </submittedName>
</protein>